<feature type="transmembrane region" description="Helical" evidence="1">
    <location>
        <begin position="44"/>
        <end position="64"/>
    </location>
</feature>
<reference evidence="2 3" key="2">
    <citation type="submission" date="2020-05" db="EMBL/GenBank/DDBJ databases">
        <authorList>
            <person name="Khan S.A."/>
            <person name="Jeon C.O."/>
            <person name="Chun B.H."/>
        </authorList>
    </citation>
    <scope>NUCLEOTIDE SEQUENCE [LARGE SCALE GENOMIC DNA]</scope>
    <source>
        <strain evidence="2 3">H242</strain>
    </source>
</reference>
<sequence>MALSRMEDFTVAIDPRTGELKSASKASAGPRGLRMARGGFNWRPLAIGSAVVLALVACVFPAAVVSELM</sequence>
<keyword evidence="1" id="KW-0472">Membrane</keyword>
<evidence type="ECO:0000256" key="1">
    <source>
        <dbReference type="SAM" id="Phobius"/>
    </source>
</evidence>
<gene>
    <name evidence="2" type="ORF">HK414_23910</name>
</gene>
<keyword evidence="1" id="KW-0812">Transmembrane</keyword>
<organism evidence="2 3">
    <name type="scientific">Ramlibacter terrae</name>
    <dbReference type="NCBI Taxonomy" id="2732511"/>
    <lineage>
        <taxon>Bacteria</taxon>
        <taxon>Pseudomonadati</taxon>
        <taxon>Pseudomonadota</taxon>
        <taxon>Betaproteobacteria</taxon>
        <taxon>Burkholderiales</taxon>
        <taxon>Comamonadaceae</taxon>
        <taxon>Ramlibacter</taxon>
    </lineage>
</organism>
<dbReference type="Proteomes" id="UP000500826">
    <property type="component" value="Chromosome"/>
</dbReference>
<dbReference type="EMBL" id="CP053418">
    <property type="protein sequence ID" value="QJW85326.1"/>
    <property type="molecule type" value="Genomic_DNA"/>
</dbReference>
<protein>
    <submittedName>
        <fullName evidence="2">Uncharacterized protein</fullName>
    </submittedName>
</protein>
<accession>A0ABX6P877</accession>
<reference evidence="2 3" key="1">
    <citation type="submission" date="2020-05" db="EMBL/GenBank/DDBJ databases">
        <title>Ramlibacter rhizophilus sp. nov., isolated from rhizosphere soil of national flower Mugunghwa from South Korea.</title>
        <authorList>
            <person name="Zheng-Fei Y."/>
            <person name="Huan T."/>
        </authorList>
    </citation>
    <scope>NUCLEOTIDE SEQUENCE [LARGE SCALE GENOMIC DNA]</scope>
    <source>
        <strain evidence="2 3">H242</strain>
    </source>
</reference>
<name>A0ABX6P877_9BURK</name>
<keyword evidence="1" id="KW-1133">Transmembrane helix</keyword>
<proteinExistence type="predicted"/>
<evidence type="ECO:0000313" key="3">
    <source>
        <dbReference type="Proteomes" id="UP000500826"/>
    </source>
</evidence>
<keyword evidence="3" id="KW-1185">Reference proteome</keyword>
<evidence type="ECO:0000313" key="2">
    <source>
        <dbReference type="EMBL" id="QJW85326.1"/>
    </source>
</evidence>